<evidence type="ECO:0000313" key="3">
    <source>
        <dbReference type="EMBL" id="TXK33762.1"/>
    </source>
</evidence>
<keyword evidence="4" id="KW-1185">Reference proteome</keyword>
<dbReference type="OrthoDB" id="853941at2"/>
<comment type="caution">
    <text evidence="3">The sequence shown here is derived from an EMBL/GenBank/DDBJ whole genome shotgun (WGS) entry which is preliminary data.</text>
</comment>
<dbReference type="AlphaFoldDB" id="A0A5C8J8L3"/>
<keyword evidence="2" id="KW-1133">Transmembrane helix</keyword>
<keyword evidence="2" id="KW-0472">Membrane</keyword>
<dbReference type="RefSeq" id="WP_147923323.1">
    <property type="nucleotide sequence ID" value="NZ_VRTY01000090.1"/>
</dbReference>
<sequence>MLRHLTWTQFFLTAGTCLLLYYATVLWLFYRHAIKALLAKTVDRLLPKVYLTSSRQEVPLPTNADTTAAGSVRNVETLVLTEAAELQFAPISEETEADEANEPSLDTALPNGSASAPTLPHQADFLQEITSLLELVAETSMEKEEFLSLLRLITARYSRTVQARQREKLQLFLLQETQASLPFPLHPEDLQELWSDA</sequence>
<gene>
    <name evidence="3" type="ORF">FVR03_18840</name>
</gene>
<evidence type="ECO:0000256" key="2">
    <source>
        <dbReference type="SAM" id="Phobius"/>
    </source>
</evidence>
<reference evidence="3 4" key="1">
    <citation type="submission" date="2019-08" db="EMBL/GenBank/DDBJ databases">
        <authorList>
            <person name="Shi S."/>
        </authorList>
    </citation>
    <scope>NUCLEOTIDE SEQUENCE [LARGE SCALE GENOMIC DNA]</scope>
    <source>
        <strain evidence="3 4">GY10130</strain>
    </source>
</reference>
<evidence type="ECO:0000313" key="4">
    <source>
        <dbReference type="Proteomes" id="UP000321926"/>
    </source>
</evidence>
<protein>
    <submittedName>
        <fullName evidence="3">Uncharacterized protein</fullName>
    </submittedName>
</protein>
<dbReference type="EMBL" id="VRTY01000090">
    <property type="protein sequence ID" value="TXK33762.1"/>
    <property type="molecule type" value="Genomic_DNA"/>
</dbReference>
<name>A0A5C8J8L3_9BACT</name>
<dbReference type="Proteomes" id="UP000321926">
    <property type="component" value="Unassembled WGS sequence"/>
</dbReference>
<proteinExistence type="predicted"/>
<keyword evidence="2" id="KW-0812">Transmembrane</keyword>
<accession>A0A5C8J8L3</accession>
<evidence type="ECO:0000256" key="1">
    <source>
        <dbReference type="SAM" id="MobiDB-lite"/>
    </source>
</evidence>
<feature type="transmembrane region" description="Helical" evidence="2">
    <location>
        <begin position="6"/>
        <end position="30"/>
    </location>
</feature>
<feature type="region of interest" description="Disordered" evidence="1">
    <location>
        <begin position="94"/>
        <end position="117"/>
    </location>
</feature>
<organism evidence="3 4">
    <name type="scientific">Pontibacter qinzhouensis</name>
    <dbReference type="NCBI Taxonomy" id="2603253"/>
    <lineage>
        <taxon>Bacteria</taxon>
        <taxon>Pseudomonadati</taxon>
        <taxon>Bacteroidota</taxon>
        <taxon>Cytophagia</taxon>
        <taxon>Cytophagales</taxon>
        <taxon>Hymenobacteraceae</taxon>
        <taxon>Pontibacter</taxon>
    </lineage>
</organism>